<dbReference type="Proteomes" id="UP000016569">
    <property type="component" value="Unassembled WGS sequence"/>
</dbReference>
<dbReference type="InterPro" id="IPR027843">
    <property type="entry name" value="DUF4440"/>
</dbReference>
<organism evidence="3 4">
    <name type="scientific">Brevundimonas abyssalis TAR-001</name>
    <dbReference type="NCBI Taxonomy" id="1391729"/>
    <lineage>
        <taxon>Bacteria</taxon>
        <taxon>Pseudomonadati</taxon>
        <taxon>Pseudomonadota</taxon>
        <taxon>Alphaproteobacteria</taxon>
        <taxon>Caulobacterales</taxon>
        <taxon>Caulobacteraceae</taxon>
        <taxon>Brevundimonas</taxon>
    </lineage>
</organism>
<dbReference type="InterPro" id="IPR032710">
    <property type="entry name" value="NTF2-like_dom_sf"/>
</dbReference>
<protein>
    <recommendedName>
        <fullName evidence="2">DUF4440 domain-containing protein</fullName>
    </recommendedName>
</protein>
<dbReference type="AlphaFoldDB" id="A0A8E0NE45"/>
<gene>
    <name evidence="3" type="ORF">MBEBAB_2886</name>
</gene>
<evidence type="ECO:0000259" key="2">
    <source>
        <dbReference type="Pfam" id="PF14534"/>
    </source>
</evidence>
<keyword evidence="1" id="KW-0732">Signal</keyword>
<dbReference type="RefSeq" id="WP_021698730.1">
    <property type="nucleotide sequence ID" value="NZ_BATC01000098.1"/>
</dbReference>
<feature type="domain" description="DUF4440" evidence="2">
    <location>
        <begin position="44"/>
        <end position="149"/>
    </location>
</feature>
<accession>A0A8E0NE45</accession>
<dbReference type="SUPFAM" id="SSF54427">
    <property type="entry name" value="NTF2-like"/>
    <property type="match status" value="1"/>
</dbReference>
<dbReference type="Pfam" id="PF14534">
    <property type="entry name" value="DUF4440"/>
    <property type="match status" value="1"/>
</dbReference>
<feature type="signal peptide" evidence="1">
    <location>
        <begin position="1"/>
        <end position="19"/>
    </location>
</feature>
<evidence type="ECO:0000313" key="4">
    <source>
        <dbReference type="Proteomes" id="UP000016569"/>
    </source>
</evidence>
<dbReference type="OrthoDB" id="6196903at2"/>
<evidence type="ECO:0000313" key="3">
    <source>
        <dbReference type="EMBL" id="GAD60636.1"/>
    </source>
</evidence>
<sequence>MLRFTLAAILALAVSPALAHDPASPASAHAVSVPEAAQPAVLAVDAFHAALDAGDRDAALALLTPDVIVLEEGGAERSREQYAGHHLPADMAFAGATRSEVARRAAVVEGDVAWVMTEGRTTGRFNDRAVDRLTAETMVLTRGADGWRIRHIHWSSRAPN</sequence>
<dbReference type="Gene3D" id="3.10.450.50">
    <property type="match status" value="1"/>
</dbReference>
<reference evidence="4" key="1">
    <citation type="journal article" date="2013" name="Genome Announc.">
        <title>Draft Genome Sequence of the Dimorphic Prosthecate Bacterium Brevundimonas abyssalis TAR-001T.</title>
        <authorList>
            <person name="Tsubouchi T."/>
            <person name="Nishi S."/>
            <person name="Usui K."/>
            <person name="Shimane Y."/>
            <person name="Takaki Y."/>
            <person name="Maruyama T."/>
            <person name="Hatada Y."/>
        </authorList>
    </citation>
    <scope>NUCLEOTIDE SEQUENCE [LARGE SCALE GENOMIC DNA]</scope>
    <source>
        <strain evidence="4">TAR-001</strain>
    </source>
</reference>
<proteinExistence type="predicted"/>
<feature type="chain" id="PRO_5034461041" description="DUF4440 domain-containing protein" evidence="1">
    <location>
        <begin position="20"/>
        <end position="160"/>
    </location>
</feature>
<evidence type="ECO:0000256" key="1">
    <source>
        <dbReference type="SAM" id="SignalP"/>
    </source>
</evidence>
<comment type="caution">
    <text evidence="3">The sequence shown here is derived from an EMBL/GenBank/DDBJ whole genome shotgun (WGS) entry which is preliminary data.</text>
</comment>
<name>A0A8E0NE45_9CAUL</name>
<dbReference type="EMBL" id="BATC01000098">
    <property type="protein sequence ID" value="GAD60636.1"/>
    <property type="molecule type" value="Genomic_DNA"/>
</dbReference>
<keyword evidence="4" id="KW-1185">Reference proteome</keyword>